<dbReference type="GO" id="GO:0004830">
    <property type="term" value="F:tryptophan-tRNA ligase activity"/>
    <property type="evidence" value="ECO:0007669"/>
    <property type="project" value="UniProtKB-EC"/>
</dbReference>
<evidence type="ECO:0000256" key="7">
    <source>
        <dbReference type="ARBA" id="ARBA00049929"/>
    </source>
</evidence>
<comment type="catalytic activity">
    <reaction evidence="7 8">
        <text>tRNA(Trp) + L-tryptophan + ATP = L-tryptophyl-tRNA(Trp) + AMP + diphosphate + H(+)</text>
        <dbReference type="Rhea" id="RHEA:24080"/>
        <dbReference type="Rhea" id="RHEA-COMP:9671"/>
        <dbReference type="Rhea" id="RHEA-COMP:9705"/>
        <dbReference type="ChEBI" id="CHEBI:15378"/>
        <dbReference type="ChEBI" id="CHEBI:30616"/>
        <dbReference type="ChEBI" id="CHEBI:33019"/>
        <dbReference type="ChEBI" id="CHEBI:57912"/>
        <dbReference type="ChEBI" id="CHEBI:78442"/>
        <dbReference type="ChEBI" id="CHEBI:78535"/>
        <dbReference type="ChEBI" id="CHEBI:456215"/>
        <dbReference type="EC" id="6.1.1.2"/>
    </reaction>
</comment>
<feature type="binding site" evidence="8">
    <location>
        <position position="138"/>
    </location>
    <ligand>
        <name>L-tryptophan</name>
        <dbReference type="ChEBI" id="CHEBI:57912"/>
    </ligand>
</feature>
<comment type="subcellular location">
    <subcellularLocation>
        <location evidence="8">Cytoplasm</location>
    </subcellularLocation>
</comment>
<dbReference type="InterPro" id="IPR002305">
    <property type="entry name" value="aa-tRNA-synth_Ic"/>
</dbReference>
<evidence type="ECO:0000256" key="8">
    <source>
        <dbReference type="HAMAP-Rule" id="MF_00140"/>
    </source>
</evidence>
<dbReference type="Pfam" id="PF00579">
    <property type="entry name" value="tRNA-synt_1b"/>
    <property type="match status" value="1"/>
</dbReference>
<dbReference type="InterPro" id="IPR024109">
    <property type="entry name" value="Trp-tRNA-ligase_bac-type"/>
</dbReference>
<comment type="function">
    <text evidence="8">Catalyzes the attachment of tryptophan to tRNA(Trp).</text>
</comment>
<dbReference type="InterPro" id="IPR014729">
    <property type="entry name" value="Rossmann-like_a/b/a_fold"/>
</dbReference>
<dbReference type="PROSITE" id="PS00178">
    <property type="entry name" value="AA_TRNA_LIGASE_I"/>
    <property type="match status" value="1"/>
</dbReference>
<feature type="short sequence motif" description="'KMSKS' region" evidence="8">
    <location>
        <begin position="198"/>
        <end position="202"/>
    </location>
</feature>
<dbReference type="SUPFAM" id="SSF52374">
    <property type="entry name" value="Nucleotidylyl transferase"/>
    <property type="match status" value="1"/>
</dbReference>
<dbReference type="RefSeq" id="WP_034537301.1">
    <property type="nucleotide sequence ID" value="NZ_WNJQ01000001.1"/>
</dbReference>
<dbReference type="EC" id="6.1.1.2" evidence="8"/>
<dbReference type="PANTHER" id="PTHR43766:SF1">
    <property type="entry name" value="TRYPTOPHAN--TRNA LIGASE, MITOCHONDRIAL"/>
    <property type="match status" value="1"/>
</dbReference>
<dbReference type="PANTHER" id="PTHR43766">
    <property type="entry name" value="TRYPTOPHAN--TRNA LIGASE, MITOCHONDRIAL"/>
    <property type="match status" value="1"/>
</dbReference>
<evidence type="ECO:0000313" key="10">
    <source>
        <dbReference type="EMBL" id="MBC9824337.1"/>
    </source>
</evidence>
<dbReference type="NCBIfam" id="TIGR00233">
    <property type="entry name" value="trpS"/>
    <property type="match status" value="1"/>
</dbReference>
<evidence type="ECO:0000256" key="4">
    <source>
        <dbReference type="ARBA" id="ARBA00022840"/>
    </source>
</evidence>
<comment type="similarity">
    <text evidence="1 8 9">Belongs to the class-I aminoacyl-tRNA synthetase family.</text>
</comment>
<reference evidence="10 11" key="1">
    <citation type="journal article" date="2020" name="Microorganisms">
        <title>New Insight into Antimicrobial Compounds from Food and Marine-Sourced Carnobacterium Species through Phenotype and Genome Analyses.</title>
        <authorList>
            <person name="Begrem S."/>
            <person name="Ivaniuk F."/>
            <person name="Gigout-Chevalier F."/>
            <person name="Kolypczuk L."/>
            <person name="Bonnetot S."/>
            <person name="Leroi F."/>
            <person name="Grovel O."/>
            <person name="Delbarre-Ladrat C."/>
            <person name="Passerini D."/>
        </authorList>
    </citation>
    <scope>NUCLEOTIDE SEQUENCE [LARGE SCALE GENOMIC DNA]</scope>
    <source>
        <strain evidence="10 11">MIP2551</strain>
    </source>
</reference>
<dbReference type="CDD" id="cd00806">
    <property type="entry name" value="TrpRS_core"/>
    <property type="match status" value="1"/>
</dbReference>
<dbReference type="Gene3D" id="3.40.50.620">
    <property type="entry name" value="HUPs"/>
    <property type="match status" value="1"/>
</dbReference>
<dbReference type="Proteomes" id="UP000638836">
    <property type="component" value="Unassembled WGS sequence"/>
</dbReference>
<organism evidence="10 11">
    <name type="scientific">Carnobacterium inhibens</name>
    <dbReference type="NCBI Taxonomy" id="147709"/>
    <lineage>
        <taxon>Bacteria</taxon>
        <taxon>Bacillati</taxon>
        <taxon>Bacillota</taxon>
        <taxon>Bacilli</taxon>
        <taxon>Lactobacillales</taxon>
        <taxon>Carnobacteriaceae</taxon>
        <taxon>Carnobacterium</taxon>
    </lineage>
</organism>
<dbReference type="PRINTS" id="PR01039">
    <property type="entry name" value="TRNASYNTHTRP"/>
</dbReference>
<keyword evidence="6 8" id="KW-0030">Aminoacyl-tRNA synthetase</keyword>
<evidence type="ECO:0000256" key="3">
    <source>
        <dbReference type="ARBA" id="ARBA00022741"/>
    </source>
</evidence>
<accession>A0ABR7T9H0</accession>
<evidence type="ECO:0000256" key="9">
    <source>
        <dbReference type="RuleBase" id="RU363036"/>
    </source>
</evidence>
<keyword evidence="11" id="KW-1185">Reference proteome</keyword>
<evidence type="ECO:0000256" key="1">
    <source>
        <dbReference type="ARBA" id="ARBA00005594"/>
    </source>
</evidence>
<dbReference type="EMBL" id="WNJQ01000001">
    <property type="protein sequence ID" value="MBC9824337.1"/>
    <property type="molecule type" value="Genomic_DNA"/>
</dbReference>
<feature type="short sequence motif" description="'HIGH' region" evidence="8">
    <location>
        <begin position="14"/>
        <end position="22"/>
    </location>
</feature>
<keyword evidence="5 8" id="KW-0648">Protein biosynthesis</keyword>
<comment type="subunit">
    <text evidence="8">Homodimer.</text>
</comment>
<sequence length="336" mass="37845">MSDNRKVMFSGIKPTGDPTLGNYLGAIKNWVSLQNTYQGIFSIVDLHAITVHQNPEDLKKRSIEIAAIYFAAGIDPKENIVFIQSHVHQHAEAAWLLTCNSYMGELNRMTQFKEKSSKSVKESVPTGIFAYPLLMAADILLYGAEVVPVGKDQVQHVELTRDLANRFNNTYSNVFKIPKPFVNTGSAKIYDLQDPTKKMSKSETSNPNGYILIMDSPDIIRKKISKAVTDSIGIVNYTDEQPGVKNLIDLVCCINGRESSEIVELFKEKGYKEFKEYVAETIINELEPLQNKVKFLLEDKHQIENILKEGARKASEISQKTLDEMKKNIGFYSIGE</sequence>
<comment type="caution">
    <text evidence="10">The sequence shown here is derived from an EMBL/GenBank/DDBJ whole genome shotgun (WGS) entry which is preliminary data.</text>
</comment>
<feature type="binding site" evidence="8">
    <location>
        <begin position="150"/>
        <end position="152"/>
    </location>
    <ligand>
        <name>ATP</name>
        <dbReference type="ChEBI" id="CHEBI:30616"/>
    </ligand>
</feature>
<feature type="binding site" evidence="8">
    <location>
        <begin position="198"/>
        <end position="202"/>
    </location>
    <ligand>
        <name>ATP</name>
        <dbReference type="ChEBI" id="CHEBI:30616"/>
    </ligand>
</feature>
<proteinExistence type="inferred from homology"/>
<dbReference type="Gene3D" id="1.10.240.10">
    <property type="entry name" value="Tyrosyl-Transfer RNA Synthetase"/>
    <property type="match status" value="1"/>
</dbReference>
<name>A0ABR7T9H0_9LACT</name>
<feature type="binding site" evidence="8">
    <location>
        <begin position="21"/>
        <end position="22"/>
    </location>
    <ligand>
        <name>ATP</name>
        <dbReference type="ChEBI" id="CHEBI:30616"/>
    </ligand>
</feature>
<feature type="binding site" evidence="8">
    <location>
        <position position="189"/>
    </location>
    <ligand>
        <name>ATP</name>
        <dbReference type="ChEBI" id="CHEBI:30616"/>
    </ligand>
</feature>
<protein>
    <recommendedName>
        <fullName evidence="8">Tryptophan--tRNA ligase</fullName>
        <ecNumber evidence="8">6.1.1.2</ecNumber>
    </recommendedName>
    <alternativeName>
        <fullName evidence="8">Tryptophanyl-tRNA synthetase</fullName>
        <shortName evidence="8">TrpRS</shortName>
    </alternativeName>
</protein>
<dbReference type="HAMAP" id="MF_00140_B">
    <property type="entry name" value="Trp_tRNA_synth_B"/>
    <property type="match status" value="1"/>
</dbReference>
<evidence type="ECO:0000256" key="2">
    <source>
        <dbReference type="ARBA" id="ARBA00022598"/>
    </source>
</evidence>
<gene>
    <name evidence="8 10" type="primary">trpS</name>
    <name evidence="10" type="ORF">GLO26_00655</name>
</gene>
<evidence type="ECO:0000313" key="11">
    <source>
        <dbReference type="Proteomes" id="UP000638836"/>
    </source>
</evidence>
<keyword evidence="8" id="KW-0963">Cytoplasm</keyword>
<keyword evidence="2 8" id="KW-0436">Ligase</keyword>
<dbReference type="InterPro" id="IPR001412">
    <property type="entry name" value="aa-tRNA-synth_I_CS"/>
</dbReference>
<evidence type="ECO:0000256" key="6">
    <source>
        <dbReference type="ARBA" id="ARBA00023146"/>
    </source>
</evidence>
<dbReference type="InterPro" id="IPR002306">
    <property type="entry name" value="Trp-tRNA-ligase"/>
</dbReference>
<feature type="binding site" evidence="8">
    <location>
        <begin position="13"/>
        <end position="15"/>
    </location>
    <ligand>
        <name>ATP</name>
        <dbReference type="ChEBI" id="CHEBI:30616"/>
    </ligand>
</feature>
<dbReference type="InterPro" id="IPR050203">
    <property type="entry name" value="Trp-tRNA_synthetase"/>
</dbReference>
<keyword evidence="4 8" id="KW-0067">ATP-binding</keyword>
<evidence type="ECO:0000256" key="5">
    <source>
        <dbReference type="ARBA" id="ARBA00022917"/>
    </source>
</evidence>
<keyword evidence="3 8" id="KW-0547">Nucleotide-binding</keyword>